<evidence type="ECO:0000313" key="1">
    <source>
        <dbReference type="EMBL" id="KGX85616.1"/>
    </source>
</evidence>
<dbReference type="STRING" id="1385511.GCA_000425225_00015"/>
<dbReference type="SUPFAM" id="SSF54909">
    <property type="entry name" value="Dimeric alpha+beta barrel"/>
    <property type="match status" value="1"/>
</dbReference>
<dbReference type="RefSeq" id="WP_027445112.1">
    <property type="nucleotide sequence ID" value="NZ_AULJ01000001.1"/>
</dbReference>
<dbReference type="AlphaFoldDB" id="A0A0A5FXS0"/>
<dbReference type="Proteomes" id="UP000030403">
    <property type="component" value="Unassembled WGS sequence"/>
</dbReference>
<reference evidence="1 2" key="1">
    <citation type="submission" date="2013-08" db="EMBL/GenBank/DDBJ databases">
        <authorList>
            <person name="Huang J."/>
            <person name="Wang G."/>
        </authorList>
    </citation>
    <scope>NUCLEOTIDE SEQUENCE [LARGE SCALE GENOMIC DNA]</scope>
    <source>
        <strain evidence="1 2">BH030004</strain>
    </source>
</reference>
<dbReference type="OrthoDB" id="2967649at2"/>
<dbReference type="Gene3D" id="3.30.70.100">
    <property type="match status" value="1"/>
</dbReference>
<gene>
    <name evidence="1" type="ORF">N783_14070</name>
</gene>
<evidence type="ECO:0000313" key="2">
    <source>
        <dbReference type="Proteomes" id="UP000030403"/>
    </source>
</evidence>
<organism evidence="1 2">
    <name type="scientific">Pontibacillus marinus BH030004 = DSM 16465</name>
    <dbReference type="NCBI Taxonomy" id="1385511"/>
    <lineage>
        <taxon>Bacteria</taxon>
        <taxon>Bacillati</taxon>
        <taxon>Bacillota</taxon>
        <taxon>Bacilli</taxon>
        <taxon>Bacillales</taxon>
        <taxon>Bacillaceae</taxon>
        <taxon>Pontibacillus</taxon>
    </lineage>
</organism>
<dbReference type="InterPro" id="IPR011008">
    <property type="entry name" value="Dimeric_a/b-barrel"/>
</dbReference>
<sequence>MSYVLLYFYKIEPEKVERFFEIFKQTKEKYIEYGGEAEEVFKLEEPDKSYGLHTLDKELNLGTHEELWLGLVRFNSEEHAKEVMEKFDRDEKVNELYNEFISSVTPLNKITFGEFKKHSY</sequence>
<dbReference type="EMBL" id="AVPF01000038">
    <property type="protein sequence ID" value="KGX85616.1"/>
    <property type="molecule type" value="Genomic_DNA"/>
</dbReference>
<proteinExistence type="predicted"/>
<keyword evidence="2" id="KW-1185">Reference proteome</keyword>
<accession>A0A0A5FXS0</accession>
<name>A0A0A5FXS0_9BACI</name>
<evidence type="ECO:0008006" key="3">
    <source>
        <dbReference type="Google" id="ProtNLM"/>
    </source>
</evidence>
<comment type="caution">
    <text evidence="1">The sequence shown here is derived from an EMBL/GenBank/DDBJ whole genome shotgun (WGS) entry which is preliminary data.</text>
</comment>
<dbReference type="eggNOG" id="ENOG5033EE2">
    <property type="taxonomic scope" value="Bacteria"/>
</dbReference>
<protein>
    <recommendedName>
        <fullName evidence="3">ABM domain-containing protein</fullName>
    </recommendedName>
</protein>